<dbReference type="HOGENOM" id="CLU_023194_1_3_11"/>
<dbReference type="Pfam" id="PF22725">
    <property type="entry name" value="GFO_IDH_MocA_C3"/>
    <property type="match status" value="1"/>
</dbReference>
<proteinExistence type="predicted"/>
<dbReference type="eggNOG" id="COG0673">
    <property type="taxonomic scope" value="Bacteria"/>
</dbReference>
<dbReference type="Proteomes" id="UP000002218">
    <property type="component" value="Chromosome"/>
</dbReference>
<dbReference type="Gene3D" id="3.40.50.720">
    <property type="entry name" value="NAD(P)-binding Rossmann-like Domain"/>
    <property type="match status" value="1"/>
</dbReference>
<dbReference type="GO" id="GO:0016491">
    <property type="term" value="F:oxidoreductase activity"/>
    <property type="evidence" value="ECO:0007669"/>
    <property type="project" value="UniProtKB-KW"/>
</dbReference>
<dbReference type="InterPro" id="IPR036291">
    <property type="entry name" value="NAD(P)-bd_dom_sf"/>
</dbReference>
<dbReference type="InterPro" id="IPR050463">
    <property type="entry name" value="Gfo/Idh/MocA_oxidrdct_glycsds"/>
</dbReference>
<organism evidence="4 5">
    <name type="scientific">Nakamurella multipartita (strain ATCC 700099 / DSM 44233 / CIP 104796 / JCM 9543 / NBRC 105858 / Y-104)</name>
    <name type="common">Microsphaera multipartita</name>
    <dbReference type="NCBI Taxonomy" id="479431"/>
    <lineage>
        <taxon>Bacteria</taxon>
        <taxon>Bacillati</taxon>
        <taxon>Actinomycetota</taxon>
        <taxon>Actinomycetes</taxon>
        <taxon>Nakamurellales</taxon>
        <taxon>Nakamurellaceae</taxon>
        <taxon>Nakamurella</taxon>
    </lineage>
</organism>
<evidence type="ECO:0000259" key="2">
    <source>
        <dbReference type="Pfam" id="PF01408"/>
    </source>
</evidence>
<dbReference type="SUPFAM" id="SSF55347">
    <property type="entry name" value="Glyceraldehyde-3-phosphate dehydrogenase-like, C-terminal domain"/>
    <property type="match status" value="1"/>
</dbReference>
<dbReference type="PANTHER" id="PTHR43818">
    <property type="entry name" value="BCDNA.GH03377"/>
    <property type="match status" value="1"/>
</dbReference>
<dbReference type="OrthoDB" id="9815825at2"/>
<dbReference type="SUPFAM" id="SSF51735">
    <property type="entry name" value="NAD(P)-binding Rossmann-fold domains"/>
    <property type="match status" value="1"/>
</dbReference>
<name>C8XHU1_NAKMY</name>
<dbReference type="EMBL" id="CP001737">
    <property type="protein sequence ID" value="ACV80394.1"/>
    <property type="molecule type" value="Genomic_DNA"/>
</dbReference>
<feature type="domain" description="Gfo/Idh/MocA-like oxidoreductase N-terminal" evidence="2">
    <location>
        <begin position="2"/>
        <end position="121"/>
    </location>
</feature>
<evidence type="ECO:0000313" key="5">
    <source>
        <dbReference type="Proteomes" id="UP000002218"/>
    </source>
</evidence>
<protein>
    <submittedName>
        <fullName evidence="4">Oxidoreductase domain protein</fullName>
    </submittedName>
</protein>
<dbReference type="InParanoid" id="C8XHU1"/>
<dbReference type="GO" id="GO:0000166">
    <property type="term" value="F:nucleotide binding"/>
    <property type="evidence" value="ECO:0007669"/>
    <property type="project" value="InterPro"/>
</dbReference>
<dbReference type="KEGG" id="nml:Namu_4105"/>
<gene>
    <name evidence="4" type="ordered locus">Namu_4105</name>
</gene>
<sequence length="340" mass="35360">MIRWGLIGGSDIAATRMIPALRALGQSPVAVSSSSAERAELFAGRHEIAHACRDVDELLARDDIDAVYISSLNRLHAEHTIAAAAAGKHVLCEKPVALDVADAAAMVAACDRAAVVFAVNHHLPAHTSNTVIRQLVADGAVGEVRSIRAFFAYELAPRLRGWRLTDPAVGGPILDLVPHVASVVNKIAGTPSSAVAIAVRQGTWDGPAPDGAALPEDTCMAVVRYPDDVLVQIHVGWATPHARNGLEVNGSTGSVVGTGVLWADPIGAVTVVDSDGRREIALEQHVDPYQETLSAFARAVTDGTPPVVSGREAATALALTLAVRRAAASGTTEPVELASP</sequence>
<evidence type="ECO:0000313" key="4">
    <source>
        <dbReference type="EMBL" id="ACV80394.1"/>
    </source>
</evidence>
<evidence type="ECO:0000259" key="3">
    <source>
        <dbReference type="Pfam" id="PF22725"/>
    </source>
</evidence>
<feature type="domain" description="GFO/IDH/MocA-like oxidoreductase" evidence="3">
    <location>
        <begin position="132"/>
        <end position="255"/>
    </location>
</feature>
<keyword evidence="1" id="KW-0560">Oxidoreductase</keyword>
<dbReference type="PANTHER" id="PTHR43818:SF11">
    <property type="entry name" value="BCDNA.GH03377"/>
    <property type="match status" value="1"/>
</dbReference>
<evidence type="ECO:0000256" key="1">
    <source>
        <dbReference type="ARBA" id="ARBA00023002"/>
    </source>
</evidence>
<reference evidence="4 5" key="2">
    <citation type="journal article" date="2010" name="Stand. Genomic Sci.">
        <title>Complete genome sequence of Nakamurella multipartita type strain (Y-104).</title>
        <authorList>
            <person name="Tice H."/>
            <person name="Mayilraj S."/>
            <person name="Sims D."/>
            <person name="Lapidus A."/>
            <person name="Nolan M."/>
            <person name="Lucas S."/>
            <person name="Glavina Del Rio T."/>
            <person name="Copeland A."/>
            <person name="Cheng J.F."/>
            <person name="Meincke L."/>
            <person name="Bruce D."/>
            <person name="Goodwin L."/>
            <person name="Pitluck S."/>
            <person name="Ivanova N."/>
            <person name="Mavromatis K."/>
            <person name="Ovchinnikova G."/>
            <person name="Pati A."/>
            <person name="Chen A."/>
            <person name="Palaniappan K."/>
            <person name="Land M."/>
            <person name="Hauser L."/>
            <person name="Chang Y.J."/>
            <person name="Jeffries C.D."/>
            <person name="Detter J.C."/>
            <person name="Brettin T."/>
            <person name="Rohde M."/>
            <person name="Goker M."/>
            <person name="Bristow J."/>
            <person name="Eisen J.A."/>
            <person name="Markowitz V."/>
            <person name="Hugenholtz P."/>
            <person name="Kyrpides N.C."/>
            <person name="Klenk H.P."/>
            <person name="Chen F."/>
        </authorList>
    </citation>
    <scope>NUCLEOTIDE SEQUENCE [LARGE SCALE GENOMIC DNA]</scope>
    <source>
        <strain evidence="5">ATCC 700099 / DSM 44233 / CIP 104796 / JCM 9543 / NBRC 105858 / Y-104</strain>
    </source>
</reference>
<accession>C8XHU1</accession>
<dbReference type="STRING" id="479431.Namu_4105"/>
<dbReference type="InterPro" id="IPR000683">
    <property type="entry name" value="Gfo/Idh/MocA-like_OxRdtase_N"/>
</dbReference>
<dbReference type="AlphaFoldDB" id="C8XHU1"/>
<dbReference type="RefSeq" id="WP_015749219.1">
    <property type="nucleotide sequence ID" value="NC_013235.1"/>
</dbReference>
<dbReference type="InterPro" id="IPR055170">
    <property type="entry name" value="GFO_IDH_MocA-like_dom"/>
</dbReference>
<dbReference type="Gene3D" id="3.30.360.10">
    <property type="entry name" value="Dihydrodipicolinate Reductase, domain 2"/>
    <property type="match status" value="1"/>
</dbReference>
<keyword evidence="5" id="KW-1185">Reference proteome</keyword>
<reference evidence="5" key="1">
    <citation type="submission" date="2009-09" db="EMBL/GenBank/DDBJ databases">
        <title>The complete genome of Nakamurella multipartita DSM 44233.</title>
        <authorList>
            <consortium name="US DOE Joint Genome Institute (JGI-PGF)"/>
            <person name="Lucas S."/>
            <person name="Copeland A."/>
            <person name="Lapidus A."/>
            <person name="Glavina del Rio T."/>
            <person name="Dalin E."/>
            <person name="Tice H."/>
            <person name="Bruce D."/>
            <person name="Goodwin L."/>
            <person name="Pitluck S."/>
            <person name="Kyrpides N."/>
            <person name="Mavromatis K."/>
            <person name="Ivanova N."/>
            <person name="Ovchinnikova G."/>
            <person name="Sims D."/>
            <person name="Meincke L."/>
            <person name="Brettin T."/>
            <person name="Detter J.C."/>
            <person name="Han C."/>
            <person name="Larimer F."/>
            <person name="Land M."/>
            <person name="Hauser L."/>
            <person name="Markowitz V."/>
            <person name="Cheng J.-F."/>
            <person name="Hugenholtz P."/>
            <person name="Woyke T."/>
            <person name="Wu D."/>
            <person name="Klenk H.-P."/>
            <person name="Eisen J.A."/>
        </authorList>
    </citation>
    <scope>NUCLEOTIDE SEQUENCE [LARGE SCALE GENOMIC DNA]</scope>
    <source>
        <strain evidence="5">ATCC 700099 / DSM 44233 / CIP 104796 / JCM 9543 / NBRC 105858 / Y-104</strain>
    </source>
</reference>
<dbReference type="Pfam" id="PF01408">
    <property type="entry name" value="GFO_IDH_MocA"/>
    <property type="match status" value="1"/>
</dbReference>